<reference evidence="2 3" key="1">
    <citation type="submission" date="2023-07" db="EMBL/GenBank/DDBJ databases">
        <title>Paenibacillus sp. JX-17 nov. isolated from soil.</title>
        <authorList>
            <person name="Wan Y."/>
            <person name="Liu B."/>
        </authorList>
    </citation>
    <scope>NUCLEOTIDE SEQUENCE [LARGE SCALE GENOMIC DNA]</scope>
    <source>
        <strain evidence="2 3">JX-17</strain>
    </source>
</reference>
<sequence>MRLVPVTSLQSGMKLGKKIYTEDGLVLLAAGVELTDKLISRLCQLGIGYIYIEDALTEDVHVPELIHEETRLKALSVIKREFNMVPKGFVSNRAYHLGAAFGQMMESILDDIGSRDDTMIMLQDMKSTDFSLFDHSLNVCLYTLVLGLANGYNKKQLLELGLGALLHDIGKMQIPSHILQKPGKLTDEEFKHVQAHTKIGFEILRSEPGIPLVSAVCALQHHERLNGSGYPNGFKKDEIHEYAKWVALADSYDAMTANRVYRPGLLPHKAVESLYAGSGTLYEQSMLERFRDCVAIYPLGLTVTLSTGETGVVVRIHHQIPQRPVIRVFKDRNGQEVPPYEIDLSTALSIIITDIPGIHNEMLQRG</sequence>
<dbReference type="EC" id="3.1.4.-" evidence="2"/>
<keyword evidence="2" id="KW-0378">Hydrolase</keyword>
<feature type="domain" description="HD-GYP" evidence="1">
    <location>
        <begin position="110"/>
        <end position="306"/>
    </location>
</feature>
<dbReference type="Gene3D" id="1.10.3210.10">
    <property type="entry name" value="Hypothetical protein af1432"/>
    <property type="match status" value="1"/>
</dbReference>
<dbReference type="InterPro" id="IPR037522">
    <property type="entry name" value="HD_GYP_dom"/>
</dbReference>
<dbReference type="Proteomes" id="UP001240171">
    <property type="component" value="Unassembled WGS sequence"/>
</dbReference>
<dbReference type="SMART" id="SM00471">
    <property type="entry name" value="HDc"/>
    <property type="match status" value="1"/>
</dbReference>
<evidence type="ECO:0000313" key="2">
    <source>
        <dbReference type="EMBL" id="MDO7908479.1"/>
    </source>
</evidence>
<evidence type="ECO:0000259" key="1">
    <source>
        <dbReference type="PROSITE" id="PS51832"/>
    </source>
</evidence>
<proteinExistence type="predicted"/>
<accession>A0ABT9CGR4</accession>
<organism evidence="2 3">
    <name type="scientific">Paenibacillus lacisoli</name>
    <dbReference type="NCBI Taxonomy" id="3064525"/>
    <lineage>
        <taxon>Bacteria</taxon>
        <taxon>Bacillati</taxon>
        <taxon>Bacillota</taxon>
        <taxon>Bacilli</taxon>
        <taxon>Bacillales</taxon>
        <taxon>Paenibacillaceae</taxon>
        <taxon>Paenibacillus</taxon>
    </lineage>
</organism>
<dbReference type="EMBL" id="JAUQTB010000016">
    <property type="protein sequence ID" value="MDO7908479.1"/>
    <property type="molecule type" value="Genomic_DNA"/>
</dbReference>
<dbReference type="GO" id="GO:0016787">
    <property type="term" value="F:hydrolase activity"/>
    <property type="evidence" value="ECO:0007669"/>
    <property type="project" value="UniProtKB-KW"/>
</dbReference>
<dbReference type="CDD" id="cd00077">
    <property type="entry name" value="HDc"/>
    <property type="match status" value="1"/>
</dbReference>
<gene>
    <name evidence="2" type="ORF">Q5741_18935</name>
</gene>
<dbReference type="PROSITE" id="PS51832">
    <property type="entry name" value="HD_GYP"/>
    <property type="match status" value="1"/>
</dbReference>
<dbReference type="InterPro" id="IPR003607">
    <property type="entry name" value="HD/PDEase_dom"/>
</dbReference>
<dbReference type="SUPFAM" id="SSF109604">
    <property type="entry name" value="HD-domain/PDEase-like"/>
    <property type="match status" value="1"/>
</dbReference>
<name>A0ABT9CGR4_9BACL</name>
<evidence type="ECO:0000313" key="3">
    <source>
        <dbReference type="Proteomes" id="UP001240171"/>
    </source>
</evidence>
<dbReference type="PANTHER" id="PTHR43155">
    <property type="entry name" value="CYCLIC DI-GMP PHOSPHODIESTERASE PA4108-RELATED"/>
    <property type="match status" value="1"/>
</dbReference>
<dbReference type="PANTHER" id="PTHR43155:SF2">
    <property type="entry name" value="CYCLIC DI-GMP PHOSPHODIESTERASE PA4108"/>
    <property type="match status" value="1"/>
</dbReference>
<dbReference type="Pfam" id="PF13487">
    <property type="entry name" value="HD_5"/>
    <property type="match status" value="1"/>
</dbReference>
<comment type="caution">
    <text evidence="2">The sequence shown here is derived from an EMBL/GenBank/DDBJ whole genome shotgun (WGS) entry which is preliminary data.</text>
</comment>
<dbReference type="RefSeq" id="WP_305025700.1">
    <property type="nucleotide sequence ID" value="NZ_JAUQTB010000016.1"/>
</dbReference>
<protein>
    <submittedName>
        <fullName evidence="2">HD-GYP domain-containing protein</fullName>
        <ecNumber evidence="2">3.1.4.-</ecNumber>
    </submittedName>
</protein>
<keyword evidence="3" id="KW-1185">Reference proteome</keyword>